<dbReference type="OrthoDB" id="570299at2"/>
<dbReference type="Pfam" id="PF02810">
    <property type="entry name" value="SEC-C"/>
    <property type="match status" value="1"/>
</dbReference>
<dbReference type="RefSeq" id="WP_124938386.1">
    <property type="nucleotide sequence ID" value="NZ_RJVQ01000008.1"/>
</dbReference>
<organism evidence="1 2">
    <name type="scientific">Vibrio viridaestus</name>
    <dbReference type="NCBI Taxonomy" id="2487322"/>
    <lineage>
        <taxon>Bacteria</taxon>
        <taxon>Pseudomonadati</taxon>
        <taxon>Pseudomonadota</taxon>
        <taxon>Gammaproteobacteria</taxon>
        <taxon>Vibrionales</taxon>
        <taxon>Vibrionaceae</taxon>
        <taxon>Vibrio</taxon>
    </lineage>
</organism>
<evidence type="ECO:0000313" key="1">
    <source>
        <dbReference type="EMBL" id="RQW62049.1"/>
    </source>
</evidence>
<dbReference type="Gene3D" id="3.10.450.50">
    <property type="match status" value="1"/>
</dbReference>
<dbReference type="AlphaFoldDB" id="A0A3N9TDC1"/>
<reference evidence="1 2" key="1">
    <citation type="submission" date="2018-11" db="EMBL/GenBank/DDBJ databases">
        <title>Vibrio LJC006 sp. nov., isolated from seawater during the bloom of the enteromorpha.</title>
        <authorList>
            <person name="Liang J."/>
        </authorList>
    </citation>
    <scope>NUCLEOTIDE SEQUENCE [LARGE SCALE GENOMIC DNA]</scope>
    <source>
        <strain evidence="1 2">LJC006</strain>
    </source>
</reference>
<dbReference type="SUPFAM" id="SSF103642">
    <property type="entry name" value="Sec-C motif"/>
    <property type="match status" value="1"/>
</dbReference>
<gene>
    <name evidence="1" type="ORF">EES38_16665</name>
</gene>
<sequence>MIVIEPYGNLARVNLPKISLVMNYQSDVLQKLNGPFSFAYAEGVLVAANLACQPIEKAQWQALLTELEPEIDAALVEQFQLQYQALLNNEYRLTDIIDVNTDQITDWAEGFLSCWSIVEPTWQTVSIDDGTERLVQALITLCYLIVDEEETHKQMKQAGIEEVPTAEILLANIDSILYETTQFADSQLLRRGAQKVNPYKEVGRNDSCPCGSGKKFKACCGK</sequence>
<keyword evidence="2" id="KW-1185">Reference proteome</keyword>
<dbReference type="SUPFAM" id="SSF101327">
    <property type="entry name" value="YgfB-like"/>
    <property type="match status" value="1"/>
</dbReference>
<dbReference type="PANTHER" id="PTHR33747">
    <property type="entry name" value="UPF0225 PROTEIN SCO1677"/>
    <property type="match status" value="1"/>
</dbReference>
<dbReference type="Proteomes" id="UP000281112">
    <property type="component" value="Unassembled WGS sequence"/>
</dbReference>
<comment type="caution">
    <text evidence="1">The sequence shown here is derived from an EMBL/GenBank/DDBJ whole genome shotgun (WGS) entry which is preliminary data.</text>
</comment>
<dbReference type="EMBL" id="RJVQ01000008">
    <property type="protein sequence ID" value="RQW62049.1"/>
    <property type="molecule type" value="Genomic_DNA"/>
</dbReference>
<dbReference type="Pfam" id="PF03695">
    <property type="entry name" value="UPF0149"/>
    <property type="match status" value="1"/>
</dbReference>
<dbReference type="PANTHER" id="PTHR33747:SF1">
    <property type="entry name" value="ADENYLATE CYCLASE-ASSOCIATED CAP C-TERMINAL DOMAIN-CONTAINING PROTEIN"/>
    <property type="match status" value="1"/>
</dbReference>
<accession>A0A3N9TDC1</accession>
<protein>
    <submittedName>
        <fullName evidence="1">Prepilin peptidase</fullName>
    </submittedName>
</protein>
<evidence type="ECO:0000313" key="2">
    <source>
        <dbReference type="Proteomes" id="UP000281112"/>
    </source>
</evidence>
<name>A0A3N9TDC1_9VIBR</name>
<dbReference type="InterPro" id="IPR011978">
    <property type="entry name" value="YgfB-like"/>
</dbReference>
<dbReference type="InterPro" id="IPR004027">
    <property type="entry name" value="SEC_C_motif"/>
</dbReference>
<proteinExistence type="predicted"/>
<dbReference type="InterPro" id="IPR036255">
    <property type="entry name" value="YgfB-like_sf"/>
</dbReference>